<dbReference type="EMBL" id="AP012338">
    <property type="protein sequence ID" value="BAM02772.1"/>
    <property type="molecule type" value="Genomic_DNA"/>
</dbReference>
<dbReference type="AlphaFoldDB" id="I0IBY4"/>
<organism evidence="2 3">
    <name type="scientific">Phycisphaera mikurensis (strain NBRC 102666 / KCTC 22515 / FYK2301M01)</name>
    <dbReference type="NCBI Taxonomy" id="1142394"/>
    <lineage>
        <taxon>Bacteria</taxon>
        <taxon>Pseudomonadati</taxon>
        <taxon>Planctomycetota</taxon>
        <taxon>Phycisphaerae</taxon>
        <taxon>Phycisphaerales</taxon>
        <taxon>Phycisphaeraceae</taxon>
        <taxon>Phycisphaera</taxon>
    </lineage>
</organism>
<evidence type="ECO:0000256" key="1">
    <source>
        <dbReference type="SAM" id="MobiDB-lite"/>
    </source>
</evidence>
<sequence>MHPRSAGGPPASRGLLSPRPTPSLQDHSMPSTLLLAGGGLLALTSTLLAAGAASAAPMSGVTVGFGEAVPVNRGAFGLNNNNAAADARTNGDAYPALIKALGATSSRYLGGSSSSFWDWRTGKYIPADEITAIWPEHHGNWMLPLVADVARLPDGTLGPDNYAAFAEKAGVDVQWMTNFTTREDDQADMVRHLHDEGIPVKYLELDNETYFWGAEFGGGEDRSRKYIERVKDFTPLLRELYPDARVGVVASENGVFADEMHEKEDAHTLWNGVITRPAYRDLYDAFILHHYVMNQGTLDGVADGNVSDATLGPAFLTCPEVTLGHAIDVLAEEHGGIPMWITEFNVIGYYRIGNPDDEKPDTGVTDADAWIARTAHTPWNAIYQAGFWLMALQHPEAIEILNHHSVTNVDLGWGLGLPVSTEEADLTATGQLFAHLSHLAVGADGVMPLTFEGNPDLGSAFGGEEAGALQGVAVERDGKKHLIVINRGADPVSIAMPGGGAAERISYRTDRENPRTSRVKLAGETPVWRQGPMEPETVAVGAGGRVELPAFSLSVLMSGR</sequence>
<dbReference type="KEGG" id="phm:PSMK_06130"/>
<dbReference type="STRING" id="1142394.PSMK_06130"/>
<evidence type="ECO:0000313" key="3">
    <source>
        <dbReference type="Proteomes" id="UP000007881"/>
    </source>
</evidence>
<accession>I0IBY4</accession>
<protein>
    <recommendedName>
        <fullName evidence="4">Alpha-L-arabinofuranosidase C-terminal domain-containing protein</fullName>
    </recommendedName>
</protein>
<dbReference type="Gene3D" id="3.20.20.80">
    <property type="entry name" value="Glycosidases"/>
    <property type="match status" value="1"/>
</dbReference>
<evidence type="ECO:0008006" key="4">
    <source>
        <dbReference type="Google" id="ProtNLM"/>
    </source>
</evidence>
<dbReference type="PATRIC" id="fig|1142394.8.peg.629"/>
<keyword evidence="3" id="KW-1185">Reference proteome</keyword>
<dbReference type="HOGENOM" id="CLU_518644_0_0_0"/>
<dbReference type="Proteomes" id="UP000007881">
    <property type="component" value="Chromosome"/>
</dbReference>
<proteinExistence type="predicted"/>
<gene>
    <name evidence="2" type="ordered locus">PSMK_06130</name>
</gene>
<dbReference type="SUPFAM" id="SSF51445">
    <property type="entry name" value="(Trans)glycosidases"/>
    <property type="match status" value="1"/>
</dbReference>
<reference evidence="2 3" key="1">
    <citation type="submission" date="2012-02" db="EMBL/GenBank/DDBJ databases">
        <title>Complete genome sequence of Phycisphaera mikurensis NBRC 102666.</title>
        <authorList>
            <person name="Ankai A."/>
            <person name="Hosoyama A."/>
            <person name="Terui Y."/>
            <person name="Sekine M."/>
            <person name="Fukai R."/>
            <person name="Kato Y."/>
            <person name="Nakamura S."/>
            <person name="Yamada-Narita S."/>
            <person name="Kawakoshi A."/>
            <person name="Fukunaga Y."/>
            <person name="Yamazaki S."/>
            <person name="Fujita N."/>
        </authorList>
    </citation>
    <scope>NUCLEOTIDE SEQUENCE [LARGE SCALE GENOMIC DNA]</scope>
    <source>
        <strain evidence="3">NBRC 102666 / KCTC 22515 / FYK2301M01</strain>
    </source>
</reference>
<feature type="region of interest" description="Disordered" evidence="1">
    <location>
        <begin position="1"/>
        <end position="29"/>
    </location>
</feature>
<evidence type="ECO:0000313" key="2">
    <source>
        <dbReference type="EMBL" id="BAM02772.1"/>
    </source>
</evidence>
<name>I0IBY4_PHYMF</name>
<dbReference type="InterPro" id="IPR017853">
    <property type="entry name" value="GH"/>
</dbReference>
<dbReference type="eggNOG" id="COG3534">
    <property type="taxonomic scope" value="Bacteria"/>
</dbReference>